<evidence type="ECO:0000313" key="1">
    <source>
        <dbReference type="EMBL" id="MPC73478.1"/>
    </source>
</evidence>
<dbReference type="EMBL" id="VSRR010036881">
    <property type="protein sequence ID" value="MPC73478.1"/>
    <property type="molecule type" value="Genomic_DNA"/>
</dbReference>
<comment type="caution">
    <text evidence="1">The sequence shown here is derived from an EMBL/GenBank/DDBJ whole genome shotgun (WGS) entry which is preliminary data.</text>
</comment>
<proteinExistence type="predicted"/>
<gene>
    <name evidence="1" type="ORF">E2C01_067809</name>
</gene>
<name>A0A5B7HXS4_PORTR</name>
<evidence type="ECO:0000313" key="2">
    <source>
        <dbReference type="Proteomes" id="UP000324222"/>
    </source>
</evidence>
<protein>
    <submittedName>
        <fullName evidence="1">Uncharacterized protein</fullName>
    </submittedName>
</protein>
<reference evidence="1 2" key="1">
    <citation type="submission" date="2019-05" db="EMBL/GenBank/DDBJ databases">
        <title>Another draft genome of Portunus trituberculatus and its Hox gene families provides insights of decapod evolution.</title>
        <authorList>
            <person name="Jeong J.-H."/>
            <person name="Song I."/>
            <person name="Kim S."/>
            <person name="Choi T."/>
            <person name="Kim D."/>
            <person name="Ryu S."/>
            <person name="Kim W."/>
        </authorList>
    </citation>
    <scope>NUCLEOTIDE SEQUENCE [LARGE SCALE GENOMIC DNA]</scope>
    <source>
        <tissue evidence="1">Muscle</tissue>
    </source>
</reference>
<accession>A0A5B7HXS4</accession>
<dbReference type="Proteomes" id="UP000324222">
    <property type="component" value="Unassembled WGS sequence"/>
</dbReference>
<keyword evidence="2" id="KW-1185">Reference proteome</keyword>
<organism evidence="1 2">
    <name type="scientific">Portunus trituberculatus</name>
    <name type="common">Swimming crab</name>
    <name type="synonym">Neptunus trituberculatus</name>
    <dbReference type="NCBI Taxonomy" id="210409"/>
    <lineage>
        <taxon>Eukaryota</taxon>
        <taxon>Metazoa</taxon>
        <taxon>Ecdysozoa</taxon>
        <taxon>Arthropoda</taxon>
        <taxon>Crustacea</taxon>
        <taxon>Multicrustacea</taxon>
        <taxon>Malacostraca</taxon>
        <taxon>Eumalacostraca</taxon>
        <taxon>Eucarida</taxon>
        <taxon>Decapoda</taxon>
        <taxon>Pleocyemata</taxon>
        <taxon>Brachyura</taxon>
        <taxon>Eubrachyura</taxon>
        <taxon>Portunoidea</taxon>
        <taxon>Portunidae</taxon>
        <taxon>Portuninae</taxon>
        <taxon>Portunus</taxon>
    </lineage>
</organism>
<sequence>MKKKVREMSRHFGLQTREKSGLGIFLVPSPEEDSKAGFIAVFVHKNLMGGSWTDERPLHFRSYPGLPYFNTSLSSSGKLMKSI</sequence>
<dbReference type="AlphaFoldDB" id="A0A5B7HXS4"/>